<feature type="domain" description="KOW" evidence="5">
    <location>
        <begin position="464"/>
        <end position="491"/>
    </location>
</feature>
<keyword evidence="7" id="KW-1185">Reference proteome</keyword>
<dbReference type="GO" id="GO:0005840">
    <property type="term" value="C:ribosome"/>
    <property type="evidence" value="ECO:0007669"/>
    <property type="project" value="InterPro"/>
</dbReference>
<dbReference type="InterPro" id="IPR039659">
    <property type="entry name" value="SPT5"/>
</dbReference>
<sequence length="802" mass="88197">MALKGKEVAGKGKEVAGKGSSGKRKYGDSDKSGGRKRKKSGVLQFFDDVAAEADDNDTSDDSDFDDGIKVKKEPGKAHNLPFLPKEEEMSEEELEKMLEERYKNGSGFVTYAEDDYETKGSVQRNILMPSAKDPTIWKVKCMVGRERHSAFCLMQKYVDLQSFGTKLQIISAFAVEHIKGFVYIEADKQFDVNEACKGLCSIYSSRVAPVPKNEISHLLSVRNKNNEVSEGSWARVKNGKYKGDLTQVVSVNDARKRATVKLIPRIDLQVLNDKFGGGVKAKKSATPAPRLISSSELEEFRPLIQYRRDRDTGKFYEILDGLMLKDGYLYKKVSLDSLNFSGVMPLEDELRKFQPSQKDESDDLDWLSQLYGGQKKKRSINTDKGNGKGEGPSGSSMANSFELHDLVCFGRKDFGLVIGMEKDDSYKILKDGLEGPVIMTVEAQELKNALFDKKFTALDQHMKTISVNDTVRVLEGPSKGRQGIVKQIYRGTIFLYGENKEESGGYFCTKAQMCEKVKLSNDAFNDKGGDSGPPGFEDFLSSPKSPLSPKKPWQARETNSDFNRTDKDGMFSIGQTLRIRVGPLKGYLCRVLAIRYSDITVKLDSQQKVLTVKCEHLSEVRGKSSAFSMSEDPESSSMKPFDLLGTQGSSGDWMGGAGTSAEGNGWNVGGGSTERSSWPAFPTSGFSLQSEHSADPFGSMDNGPKKEDADAAWESKVTPNQNPSWGTTVADDKVVANSDQDGGWGKIDCCNSCLITEIALQAINMVVQIVTLKMGMGKTGYDMDGGPGDRYGSGGPSCFDRC</sequence>
<dbReference type="GO" id="GO:0003735">
    <property type="term" value="F:structural constituent of ribosome"/>
    <property type="evidence" value="ECO:0007669"/>
    <property type="project" value="InterPro"/>
</dbReference>
<dbReference type="GO" id="GO:0006368">
    <property type="term" value="P:transcription elongation by RNA polymerase II"/>
    <property type="evidence" value="ECO:0007669"/>
    <property type="project" value="TreeGrafter"/>
</dbReference>
<dbReference type="InterPro" id="IPR036735">
    <property type="entry name" value="NGN_dom_sf"/>
</dbReference>
<evidence type="ECO:0000313" key="7">
    <source>
        <dbReference type="Proteomes" id="UP001415857"/>
    </source>
</evidence>
<dbReference type="GO" id="GO:0003729">
    <property type="term" value="F:mRNA binding"/>
    <property type="evidence" value="ECO:0007669"/>
    <property type="project" value="TreeGrafter"/>
</dbReference>
<feature type="region of interest" description="Disordered" evidence="4">
    <location>
        <begin position="1"/>
        <end position="80"/>
    </location>
</feature>
<feature type="region of interest" description="Disordered" evidence="4">
    <location>
        <begin position="525"/>
        <end position="567"/>
    </location>
</feature>
<dbReference type="Pfam" id="PF23037">
    <property type="entry name" value="KOWx_SPT5"/>
    <property type="match status" value="1"/>
</dbReference>
<dbReference type="Pfam" id="PF23291">
    <property type="entry name" value="KOW4_SPT5"/>
    <property type="match status" value="1"/>
</dbReference>
<feature type="domain" description="KOW" evidence="5">
    <location>
        <begin position="227"/>
        <end position="254"/>
    </location>
</feature>
<keyword evidence="3" id="KW-0539">Nucleus</keyword>
<organism evidence="6 7">
    <name type="scientific">Liquidambar formosana</name>
    <name type="common">Formosan gum</name>
    <dbReference type="NCBI Taxonomy" id="63359"/>
    <lineage>
        <taxon>Eukaryota</taxon>
        <taxon>Viridiplantae</taxon>
        <taxon>Streptophyta</taxon>
        <taxon>Embryophyta</taxon>
        <taxon>Tracheophyta</taxon>
        <taxon>Spermatophyta</taxon>
        <taxon>Magnoliopsida</taxon>
        <taxon>eudicotyledons</taxon>
        <taxon>Gunneridae</taxon>
        <taxon>Pentapetalae</taxon>
        <taxon>Saxifragales</taxon>
        <taxon>Altingiaceae</taxon>
        <taxon>Liquidambar</taxon>
    </lineage>
</organism>
<feature type="domain" description="KOW" evidence="5">
    <location>
        <begin position="570"/>
        <end position="597"/>
    </location>
</feature>
<dbReference type="InterPro" id="IPR041977">
    <property type="entry name" value="KOW_Spt5_4"/>
</dbReference>
<evidence type="ECO:0000256" key="3">
    <source>
        <dbReference type="ARBA" id="ARBA00023242"/>
    </source>
</evidence>
<dbReference type="AlphaFoldDB" id="A0AAP0RUP0"/>
<dbReference type="PANTHER" id="PTHR11125:SF8">
    <property type="entry name" value="PROTEIN RNA-DIRECTED DNA METHYLATION 3"/>
    <property type="match status" value="1"/>
</dbReference>
<dbReference type="InterPro" id="IPR039385">
    <property type="entry name" value="NGN_Euk"/>
</dbReference>
<name>A0AAP0RUP0_LIQFO</name>
<dbReference type="InterPro" id="IPR008991">
    <property type="entry name" value="Translation_prot_SH3-like_sf"/>
</dbReference>
<dbReference type="Gene3D" id="2.30.30.30">
    <property type="match status" value="1"/>
</dbReference>
<dbReference type="FunFam" id="2.30.30.30:FF:000064">
    <property type="entry name" value="SPT5 homolog, DSIF elongation factor subunit"/>
    <property type="match status" value="1"/>
</dbReference>
<evidence type="ECO:0000256" key="2">
    <source>
        <dbReference type="ARBA" id="ARBA00006956"/>
    </source>
</evidence>
<evidence type="ECO:0000313" key="6">
    <source>
        <dbReference type="EMBL" id="KAK9282782.1"/>
    </source>
</evidence>
<comment type="subcellular location">
    <subcellularLocation>
        <location evidence="1">Nucleus</location>
    </subcellularLocation>
</comment>
<dbReference type="CDD" id="cd06084">
    <property type="entry name" value="KOW_Spt5_4"/>
    <property type="match status" value="1"/>
</dbReference>
<dbReference type="Proteomes" id="UP001415857">
    <property type="component" value="Unassembled WGS sequence"/>
</dbReference>
<evidence type="ECO:0000256" key="1">
    <source>
        <dbReference type="ARBA" id="ARBA00004123"/>
    </source>
</evidence>
<reference evidence="6 7" key="1">
    <citation type="journal article" date="2024" name="Plant J.">
        <title>Genome sequences and population genomics reveal climatic adaptation and genomic divergence between two closely related sweetgum species.</title>
        <authorList>
            <person name="Xu W.Q."/>
            <person name="Ren C.Q."/>
            <person name="Zhang X.Y."/>
            <person name="Comes H.P."/>
            <person name="Liu X.H."/>
            <person name="Li Y.G."/>
            <person name="Kettle C.J."/>
            <person name="Jalonen R."/>
            <person name="Gaisberger H."/>
            <person name="Ma Y.Z."/>
            <person name="Qiu Y.X."/>
        </authorList>
    </citation>
    <scope>NUCLEOTIDE SEQUENCE [LARGE SCALE GENOMIC DNA]</scope>
    <source>
        <strain evidence="6">Hangzhou</strain>
    </source>
</reference>
<comment type="similarity">
    <text evidence="2">Belongs to the SPT5 family.</text>
</comment>
<dbReference type="CDD" id="cd09888">
    <property type="entry name" value="NGN_Euk"/>
    <property type="match status" value="1"/>
</dbReference>
<evidence type="ECO:0000256" key="4">
    <source>
        <dbReference type="SAM" id="MobiDB-lite"/>
    </source>
</evidence>
<feature type="compositionally biased region" description="Acidic residues" evidence="4">
    <location>
        <begin position="49"/>
        <end position="65"/>
    </location>
</feature>
<dbReference type="PROSITE" id="PS01108">
    <property type="entry name" value="RIBOSOMAL_L24"/>
    <property type="match status" value="1"/>
</dbReference>
<dbReference type="InterPro" id="IPR041978">
    <property type="entry name" value="KOW_Spt5_5"/>
</dbReference>
<dbReference type="GO" id="GO:0006412">
    <property type="term" value="P:translation"/>
    <property type="evidence" value="ECO:0007669"/>
    <property type="project" value="InterPro"/>
</dbReference>
<feature type="region of interest" description="Disordered" evidence="4">
    <location>
        <begin position="375"/>
        <end position="395"/>
    </location>
</feature>
<dbReference type="FunFam" id="3.30.70.940:FF:000010">
    <property type="entry name" value="Protein RNA-directed DNA methylation 3"/>
    <property type="match status" value="1"/>
</dbReference>
<proteinExistence type="inferred from homology"/>
<dbReference type="Gene3D" id="3.30.70.940">
    <property type="entry name" value="NusG, N-terminal domain"/>
    <property type="match status" value="1"/>
</dbReference>
<dbReference type="InterPro" id="IPR005824">
    <property type="entry name" value="KOW"/>
</dbReference>
<dbReference type="Pfam" id="PF23042">
    <property type="entry name" value="KOW1_SPT5"/>
    <property type="match status" value="1"/>
</dbReference>
<feature type="compositionally biased region" description="Basic and acidic residues" evidence="4">
    <location>
        <begin position="1"/>
        <end position="16"/>
    </location>
</feature>
<dbReference type="InterPro" id="IPR014722">
    <property type="entry name" value="Rib_uL2_dom2"/>
</dbReference>
<dbReference type="InterPro" id="IPR005825">
    <property type="entry name" value="Ribosomal_uL24_CS"/>
</dbReference>
<gene>
    <name evidence="6" type="ORF">L1049_011003</name>
</gene>
<comment type="caution">
    <text evidence="6">The sequence shown here is derived from an EMBL/GenBank/DDBJ whole genome shotgun (WGS) entry which is preliminary data.</text>
</comment>
<dbReference type="SMART" id="SM00739">
    <property type="entry name" value="KOW"/>
    <property type="match status" value="3"/>
</dbReference>
<feature type="compositionally biased region" description="Basic and acidic residues" evidence="4">
    <location>
        <begin position="66"/>
        <end position="76"/>
    </location>
</feature>
<feature type="compositionally biased region" description="Low complexity" evidence="4">
    <location>
        <begin position="540"/>
        <end position="552"/>
    </location>
</feature>
<dbReference type="InterPro" id="IPR041973">
    <property type="entry name" value="KOW_Spt5_1"/>
</dbReference>
<dbReference type="InterPro" id="IPR005100">
    <property type="entry name" value="NGN-domain"/>
</dbReference>
<dbReference type="GO" id="GO:0032784">
    <property type="term" value="P:regulation of DNA-templated transcription elongation"/>
    <property type="evidence" value="ECO:0007669"/>
    <property type="project" value="InterPro"/>
</dbReference>
<dbReference type="EMBL" id="JBBPBK010000006">
    <property type="protein sequence ID" value="KAK9282782.1"/>
    <property type="molecule type" value="Genomic_DNA"/>
</dbReference>
<accession>A0AAP0RUP0</accession>
<dbReference type="SUPFAM" id="SSF50104">
    <property type="entry name" value="Translation proteins SH3-like domain"/>
    <property type="match status" value="1"/>
</dbReference>
<dbReference type="InterPro" id="IPR057936">
    <property type="entry name" value="KOWx_Spt5"/>
</dbReference>
<dbReference type="Pfam" id="PF23290">
    <property type="entry name" value="KOW5_SPT5"/>
    <property type="match status" value="1"/>
</dbReference>
<dbReference type="PANTHER" id="PTHR11125">
    <property type="entry name" value="SUPPRESSOR OF TY 5"/>
    <property type="match status" value="1"/>
</dbReference>
<dbReference type="GO" id="GO:0032044">
    <property type="term" value="C:DSIF complex"/>
    <property type="evidence" value="ECO:0007669"/>
    <property type="project" value="TreeGrafter"/>
</dbReference>
<dbReference type="GO" id="GO:0006357">
    <property type="term" value="P:regulation of transcription by RNA polymerase II"/>
    <property type="evidence" value="ECO:0007669"/>
    <property type="project" value="InterPro"/>
</dbReference>
<protein>
    <recommendedName>
        <fullName evidence="5">KOW domain-containing protein</fullName>
    </recommendedName>
</protein>
<dbReference type="CDD" id="cd06081">
    <property type="entry name" value="KOW_Spt5_1"/>
    <property type="match status" value="1"/>
</dbReference>
<dbReference type="Pfam" id="PF03439">
    <property type="entry name" value="Spt5-NGN"/>
    <property type="match status" value="1"/>
</dbReference>
<evidence type="ECO:0000259" key="5">
    <source>
        <dbReference type="SMART" id="SM00739"/>
    </source>
</evidence>